<evidence type="ECO:0000256" key="3">
    <source>
        <dbReference type="ARBA" id="ARBA00005590"/>
    </source>
</evidence>
<reference evidence="19" key="4">
    <citation type="journal article" date="2018" name="Nat. Plants">
        <title>Whole-genome landscape of Medicago truncatula symbiotic genes.</title>
        <authorList>
            <person name="Pecrix Y."/>
            <person name="Staton S.E."/>
            <person name="Sallet E."/>
            <person name="Lelandais-Briere C."/>
            <person name="Moreau S."/>
            <person name="Carrere S."/>
            <person name="Blein T."/>
            <person name="Jardinaud M.F."/>
            <person name="Latrasse D."/>
            <person name="Zouine M."/>
            <person name="Zahm M."/>
            <person name="Kreplak J."/>
            <person name="Mayjonade B."/>
            <person name="Satge C."/>
            <person name="Perez M."/>
            <person name="Cauet S."/>
            <person name="Marande W."/>
            <person name="Chantry-Darmon C."/>
            <person name="Lopez-Roques C."/>
            <person name="Bouchez O."/>
            <person name="Berard A."/>
            <person name="Debelle F."/>
            <person name="Munos S."/>
            <person name="Bendahmane A."/>
            <person name="Berges H."/>
            <person name="Niebel A."/>
            <person name="Buitink J."/>
            <person name="Frugier F."/>
            <person name="Benhamed M."/>
            <person name="Crespi M."/>
            <person name="Gouzy J."/>
            <person name="Gamas P."/>
        </authorList>
    </citation>
    <scope>NUCLEOTIDE SEQUENCE [LARGE SCALE GENOMIC DNA]</scope>
    <source>
        <strain evidence="19">cv. Jemalong A17</strain>
    </source>
</reference>
<feature type="transmembrane region" description="Helical" evidence="13">
    <location>
        <begin position="280"/>
        <end position="300"/>
    </location>
</feature>
<comment type="function">
    <text evidence="12">Carrier protein involved in proton-driven auxin influx. Mediates the formation of auxin gradient from developing leaves (site of auxin biosynthesis) to tips by contributing to the loading of auxin in vascular tissues and facilitating acropetal (base to tip) auxin transport within inner tissues of the root apex, and basipetal (tip to base) auxin transport within outer tissues of the root apex. May be involved in lateral roots and nodules formation.</text>
</comment>
<dbReference type="GO" id="GO:0015293">
    <property type="term" value="F:symporter activity"/>
    <property type="evidence" value="ECO:0007669"/>
    <property type="project" value="UniProtKB-KW"/>
</dbReference>
<dbReference type="GO" id="GO:0003333">
    <property type="term" value="P:amino acid transmembrane transport"/>
    <property type="evidence" value="ECO:0000318"/>
    <property type="project" value="GO_Central"/>
</dbReference>
<evidence type="ECO:0000256" key="10">
    <source>
        <dbReference type="ARBA" id="ARBA00023136"/>
    </source>
</evidence>
<dbReference type="GO" id="GO:0005886">
    <property type="term" value="C:plasma membrane"/>
    <property type="evidence" value="ECO:0007669"/>
    <property type="project" value="UniProtKB-SubCell"/>
</dbReference>
<feature type="transmembrane region" description="Helical" evidence="13">
    <location>
        <begin position="320"/>
        <end position="347"/>
    </location>
</feature>
<evidence type="ECO:0000313" key="17">
    <source>
        <dbReference type="EnsemblPlants" id="AES58691"/>
    </source>
</evidence>
<dbReference type="InterPro" id="IPR013057">
    <property type="entry name" value="AA_transpt_TM"/>
</dbReference>
<proteinExistence type="inferred from homology"/>
<keyword evidence="9 13" id="KW-1133">Transmembrane helix</keyword>
<protein>
    <submittedName>
        <fullName evidence="16">Putative amino acid transporter, transmembrane domain-containing protein</fullName>
    </submittedName>
    <submittedName>
        <fullName evidence="15">Transmembrane amino acid transporter family protein</fullName>
    </submittedName>
</protein>
<dbReference type="GO" id="GO:0009734">
    <property type="term" value="P:auxin-activated signaling pathway"/>
    <property type="evidence" value="ECO:0007669"/>
    <property type="project" value="UniProtKB-KW"/>
</dbReference>
<dbReference type="PANTHER" id="PTHR48017">
    <property type="entry name" value="OS05G0424000 PROTEIN-RELATED"/>
    <property type="match status" value="1"/>
</dbReference>
<evidence type="ECO:0000256" key="4">
    <source>
        <dbReference type="ARBA" id="ARBA00022448"/>
    </source>
</evidence>
<feature type="transmembrane region" description="Helical" evidence="13">
    <location>
        <begin position="377"/>
        <end position="397"/>
    </location>
</feature>
<comment type="subcellular location">
    <subcellularLocation>
        <location evidence="2">Cell membrane</location>
    </subcellularLocation>
    <subcellularLocation>
        <location evidence="1">Endomembrane system</location>
        <topology evidence="1">Multi-pass membrane protein</topology>
    </subcellularLocation>
</comment>
<evidence type="ECO:0000256" key="2">
    <source>
        <dbReference type="ARBA" id="ARBA00004236"/>
    </source>
</evidence>
<keyword evidence="10 13" id="KW-0472">Membrane</keyword>
<feature type="transmembrane region" description="Helical" evidence="13">
    <location>
        <begin position="67"/>
        <end position="88"/>
    </location>
</feature>
<feature type="transmembrane region" description="Helical" evidence="13">
    <location>
        <begin position="434"/>
        <end position="459"/>
    </location>
</feature>
<dbReference type="EnsemblPlants" id="AES58691">
    <property type="protein sequence ID" value="AES58691"/>
    <property type="gene ID" value="MTR_1g007270"/>
</dbReference>
<evidence type="ECO:0000256" key="6">
    <source>
        <dbReference type="ARBA" id="ARBA00022692"/>
    </source>
</evidence>
<comment type="similarity">
    <text evidence="3">Belongs to the amino acid/polyamine transporter 2 family. Amino acid/auxin permease (AAAP) (TC 2.A.18.1) subfamily.</text>
</comment>
<feature type="transmembrane region" description="Helical" evidence="13">
    <location>
        <begin position="38"/>
        <end position="60"/>
    </location>
</feature>
<keyword evidence="11" id="KW-0927">Auxin signaling pathway</keyword>
<keyword evidence="4" id="KW-0813">Transport</keyword>
<gene>
    <name evidence="17" type="primary">11433309</name>
    <name evidence="15" type="ordered locus">MTR_1g007270</name>
    <name evidence="16" type="ORF">MtrunA17_Chr1g0146411</name>
</gene>
<dbReference type="Proteomes" id="UP000265566">
    <property type="component" value="Chromosome 1"/>
</dbReference>
<feature type="transmembrane region" description="Helical" evidence="13">
    <location>
        <begin position="122"/>
        <end position="146"/>
    </location>
</feature>
<dbReference type="STRING" id="3880.G7I273"/>
<dbReference type="PaxDb" id="3880-AES58691"/>
<sequence length="473" mass="51739">MEMNEVQNERKKEVDIAVVANDGALLDDDGKPKRTGTLWTAAAHIITAVIGAGVLTLPWVMAQMGWILGISYIIIVGTVTLYTSNLLADCYRTPDPVTGKRNTYMEAVKTILGGKMHLICGIVQYALLSGAAIGYTITTSVGVVSIQKINCFHKKGIEAPCQFSNNPYMIGLGIIEIFLSQIPNFHKLSWLSIIAAATSFGYAFIGIGLSLATVIQGKGKSTSLIGGNSEQSSEDKVWNILIALGNTALASSYSQIAIDIQDSLKSSPPENKVMKMANKVGLSAMTIIFLLCACSGYAAFGSNTPGSILMGSGFKEPFWLVDLANVFLVVHLVGAYQVIVQPIFGVVESLVGQRWPKSSFISREYSIGICNLNLFRLIWRTIFVTIVTILAMAMPFFNEMLALLGAMGYWPLTIFFPIQMFITKQKIRRLSIKWLGLQTLNFIFMVISIATATAAIHGFSEAFHKYKPFKYKM</sequence>
<evidence type="ECO:0000256" key="9">
    <source>
        <dbReference type="ARBA" id="ARBA00022989"/>
    </source>
</evidence>
<dbReference type="GO" id="GO:0016020">
    <property type="term" value="C:membrane"/>
    <property type="evidence" value="ECO:0000318"/>
    <property type="project" value="GO_Central"/>
</dbReference>
<dbReference type="EMBL" id="CM001217">
    <property type="protein sequence ID" value="AES58691.1"/>
    <property type="molecule type" value="Genomic_DNA"/>
</dbReference>
<keyword evidence="5" id="KW-1003">Cell membrane</keyword>
<dbReference type="Pfam" id="PF01490">
    <property type="entry name" value="Aa_trans"/>
    <property type="match status" value="1"/>
</dbReference>
<dbReference type="Gramene" id="rna34">
    <property type="protein sequence ID" value="RHN76671.1"/>
    <property type="gene ID" value="gene34"/>
</dbReference>
<reference evidence="16" key="5">
    <citation type="journal article" date="2018" name="Nat. Plants">
        <title>Whole-genome landscape of Medicago truncatula symbiotic genes.</title>
        <authorList>
            <person name="Pecrix Y."/>
            <person name="Gamas P."/>
            <person name="Carrere S."/>
        </authorList>
    </citation>
    <scope>NUCLEOTIDE SEQUENCE</scope>
    <source>
        <tissue evidence="16">Leaves</tissue>
    </source>
</reference>
<dbReference type="KEGG" id="mtr:11433309"/>
<evidence type="ECO:0000313" key="16">
    <source>
        <dbReference type="EMBL" id="RHN76671.1"/>
    </source>
</evidence>
<evidence type="ECO:0000313" key="15">
    <source>
        <dbReference type="EMBL" id="AES58691.1"/>
    </source>
</evidence>
<feature type="transmembrane region" description="Helical" evidence="13">
    <location>
        <begin position="403"/>
        <end position="422"/>
    </location>
</feature>
<accession>G7I273</accession>
<evidence type="ECO:0000256" key="8">
    <source>
        <dbReference type="ARBA" id="ARBA00022970"/>
    </source>
</evidence>
<keyword evidence="18" id="KW-1185">Reference proteome</keyword>
<reference evidence="17" key="3">
    <citation type="submission" date="2015-04" db="UniProtKB">
        <authorList>
            <consortium name="EnsemblPlants"/>
        </authorList>
    </citation>
    <scope>IDENTIFICATION</scope>
    <source>
        <strain evidence="17">cv. Jemalong A17</strain>
    </source>
</reference>
<keyword evidence="7" id="KW-0769">Symport</keyword>
<evidence type="ECO:0000256" key="7">
    <source>
        <dbReference type="ARBA" id="ARBA00022847"/>
    </source>
</evidence>
<dbReference type="OrthoDB" id="40134at2759"/>
<reference evidence="15 18" key="2">
    <citation type="journal article" date="2014" name="BMC Genomics">
        <title>An improved genome release (version Mt4.0) for the model legume Medicago truncatula.</title>
        <authorList>
            <person name="Tang H."/>
            <person name="Krishnakumar V."/>
            <person name="Bidwell S."/>
            <person name="Rosen B."/>
            <person name="Chan A."/>
            <person name="Zhou S."/>
            <person name="Gentzbittel L."/>
            <person name="Childs K.L."/>
            <person name="Yandell M."/>
            <person name="Gundlach H."/>
            <person name="Mayer K.F."/>
            <person name="Schwartz D.C."/>
            <person name="Town C.D."/>
        </authorList>
    </citation>
    <scope>GENOME REANNOTATION</scope>
    <source>
        <strain evidence="17 18">cv. Jemalong A17</strain>
    </source>
</reference>
<dbReference type="GO" id="GO:0012505">
    <property type="term" value="C:endomembrane system"/>
    <property type="evidence" value="ECO:0007669"/>
    <property type="project" value="UniProtKB-SubCell"/>
</dbReference>
<evidence type="ECO:0000256" key="11">
    <source>
        <dbReference type="ARBA" id="ARBA00023294"/>
    </source>
</evidence>
<feature type="domain" description="Amino acid transporter transmembrane" evidence="14">
    <location>
        <begin position="35"/>
        <end position="456"/>
    </location>
</feature>
<organism evidence="15 18">
    <name type="scientific">Medicago truncatula</name>
    <name type="common">Barrel medic</name>
    <name type="synonym">Medicago tribuloides</name>
    <dbReference type="NCBI Taxonomy" id="3880"/>
    <lineage>
        <taxon>Eukaryota</taxon>
        <taxon>Viridiplantae</taxon>
        <taxon>Streptophyta</taxon>
        <taxon>Embryophyta</taxon>
        <taxon>Tracheophyta</taxon>
        <taxon>Spermatophyta</taxon>
        <taxon>Magnoliopsida</taxon>
        <taxon>eudicotyledons</taxon>
        <taxon>Gunneridae</taxon>
        <taxon>Pentapetalae</taxon>
        <taxon>rosids</taxon>
        <taxon>fabids</taxon>
        <taxon>Fabales</taxon>
        <taxon>Fabaceae</taxon>
        <taxon>Papilionoideae</taxon>
        <taxon>50 kb inversion clade</taxon>
        <taxon>NPAAA clade</taxon>
        <taxon>Hologalegina</taxon>
        <taxon>IRL clade</taxon>
        <taxon>Trifolieae</taxon>
        <taxon>Medicago</taxon>
    </lineage>
</organism>
<evidence type="ECO:0000256" key="12">
    <source>
        <dbReference type="ARBA" id="ARBA00045588"/>
    </source>
</evidence>
<reference evidence="15 18" key="1">
    <citation type="journal article" date="2011" name="Nature">
        <title>The Medicago genome provides insight into the evolution of rhizobial symbioses.</title>
        <authorList>
            <person name="Young N.D."/>
            <person name="Debelle F."/>
            <person name="Oldroyd G.E."/>
            <person name="Geurts R."/>
            <person name="Cannon S.B."/>
            <person name="Udvardi M.K."/>
            <person name="Benedito V.A."/>
            <person name="Mayer K.F."/>
            <person name="Gouzy J."/>
            <person name="Schoof H."/>
            <person name="Van de Peer Y."/>
            <person name="Proost S."/>
            <person name="Cook D.R."/>
            <person name="Meyers B.C."/>
            <person name="Spannagl M."/>
            <person name="Cheung F."/>
            <person name="De Mita S."/>
            <person name="Krishnakumar V."/>
            <person name="Gundlach H."/>
            <person name="Zhou S."/>
            <person name="Mudge J."/>
            <person name="Bharti A.K."/>
            <person name="Murray J.D."/>
            <person name="Naoumkina M.A."/>
            <person name="Rosen B."/>
            <person name="Silverstein K.A."/>
            <person name="Tang H."/>
            <person name="Rombauts S."/>
            <person name="Zhao P.X."/>
            <person name="Zhou P."/>
            <person name="Barbe V."/>
            <person name="Bardou P."/>
            <person name="Bechner M."/>
            <person name="Bellec A."/>
            <person name="Berger A."/>
            <person name="Berges H."/>
            <person name="Bidwell S."/>
            <person name="Bisseling T."/>
            <person name="Choisne N."/>
            <person name="Couloux A."/>
            <person name="Denny R."/>
            <person name="Deshpande S."/>
            <person name="Dai X."/>
            <person name="Doyle J.J."/>
            <person name="Dudez A.M."/>
            <person name="Farmer A.D."/>
            <person name="Fouteau S."/>
            <person name="Franken C."/>
            <person name="Gibelin C."/>
            <person name="Gish J."/>
            <person name="Goldstein S."/>
            <person name="Gonzalez A.J."/>
            <person name="Green P.J."/>
            <person name="Hallab A."/>
            <person name="Hartog M."/>
            <person name="Hua A."/>
            <person name="Humphray S.J."/>
            <person name="Jeong D.H."/>
            <person name="Jing Y."/>
            <person name="Jocker A."/>
            <person name="Kenton S.M."/>
            <person name="Kim D.J."/>
            <person name="Klee K."/>
            <person name="Lai H."/>
            <person name="Lang C."/>
            <person name="Lin S."/>
            <person name="Macmil S.L."/>
            <person name="Magdelenat G."/>
            <person name="Matthews L."/>
            <person name="McCorrison J."/>
            <person name="Monaghan E.L."/>
            <person name="Mun J.H."/>
            <person name="Najar F.Z."/>
            <person name="Nicholson C."/>
            <person name="Noirot C."/>
            <person name="O'Bleness M."/>
            <person name="Paule C.R."/>
            <person name="Poulain J."/>
            <person name="Prion F."/>
            <person name="Qin B."/>
            <person name="Qu C."/>
            <person name="Retzel E.F."/>
            <person name="Riddle C."/>
            <person name="Sallet E."/>
            <person name="Samain S."/>
            <person name="Samson N."/>
            <person name="Sanders I."/>
            <person name="Saurat O."/>
            <person name="Scarpelli C."/>
            <person name="Schiex T."/>
            <person name="Segurens B."/>
            <person name="Severin A.J."/>
            <person name="Sherrier D.J."/>
            <person name="Shi R."/>
            <person name="Sims S."/>
            <person name="Singer S.R."/>
            <person name="Sinharoy S."/>
            <person name="Sterck L."/>
            <person name="Viollet A."/>
            <person name="Wang B.B."/>
            <person name="Wang K."/>
            <person name="Wang M."/>
            <person name="Wang X."/>
            <person name="Warfsmann J."/>
            <person name="Weissenbach J."/>
            <person name="White D.D."/>
            <person name="White J.D."/>
            <person name="Wiley G.B."/>
            <person name="Wincker P."/>
            <person name="Xing Y."/>
            <person name="Yang L."/>
            <person name="Yao Z."/>
            <person name="Ying F."/>
            <person name="Zhai J."/>
            <person name="Zhou L."/>
            <person name="Zuber A."/>
            <person name="Denarie J."/>
            <person name="Dixon R.A."/>
            <person name="May G.D."/>
            <person name="Schwartz D.C."/>
            <person name="Rogers J."/>
            <person name="Quetier F."/>
            <person name="Town C.D."/>
            <person name="Roe B.A."/>
        </authorList>
    </citation>
    <scope>NUCLEOTIDE SEQUENCE [LARGE SCALE GENOMIC DNA]</scope>
    <source>
        <strain evidence="15">A17</strain>
        <strain evidence="17 18">cv. Jemalong A17</strain>
    </source>
</reference>
<feature type="transmembrane region" description="Helical" evidence="13">
    <location>
        <begin position="190"/>
        <end position="215"/>
    </location>
</feature>
<evidence type="ECO:0000256" key="1">
    <source>
        <dbReference type="ARBA" id="ARBA00004127"/>
    </source>
</evidence>
<dbReference type="AlphaFoldDB" id="G7I273"/>
<name>G7I273_MEDTR</name>
<evidence type="ECO:0000313" key="18">
    <source>
        <dbReference type="Proteomes" id="UP000002051"/>
    </source>
</evidence>
<dbReference type="HOGENOM" id="CLU_031247_4_1_1"/>
<dbReference type="OMA" id="CGWMLYL"/>
<dbReference type="eggNOG" id="KOG1303">
    <property type="taxonomic scope" value="Eukaryota"/>
</dbReference>
<dbReference type="Proteomes" id="UP000002051">
    <property type="component" value="Unassembled WGS sequence"/>
</dbReference>
<keyword evidence="8" id="KW-0029">Amino-acid transport</keyword>
<evidence type="ECO:0000259" key="14">
    <source>
        <dbReference type="Pfam" id="PF01490"/>
    </source>
</evidence>
<dbReference type="EMBL" id="PSQE01000001">
    <property type="protein sequence ID" value="RHN76671.1"/>
    <property type="molecule type" value="Genomic_DNA"/>
</dbReference>
<dbReference type="GO" id="GO:0015179">
    <property type="term" value="F:L-amino acid transmembrane transporter activity"/>
    <property type="evidence" value="ECO:0000318"/>
    <property type="project" value="GO_Central"/>
</dbReference>
<evidence type="ECO:0000256" key="5">
    <source>
        <dbReference type="ARBA" id="ARBA00022475"/>
    </source>
</evidence>
<evidence type="ECO:0000313" key="19">
    <source>
        <dbReference type="Proteomes" id="UP000265566"/>
    </source>
</evidence>
<evidence type="ECO:0000256" key="13">
    <source>
        <dbReference type="SAM" id="Phobius"/>
    </source>
</evidence>
<keyword evidence="6 13" id="KW-0812">Transmembrane</keyword>